<evidence type="ECO:0000256" key="1">
    <source>
        <dbReference type="ARBA" id="ARBA00001255"/>
    </source>
</evidence>
<proteinExistence type="inferred from homology"/>
<evidence type="ECO:0000256" key="6">
    <source>
        <dbReference type="ARBA" id="ARBA00022729"/>
    </source>
</evidence>
<organism evidence="16 17">
    <name type="scientific">Scylla paramamosain</name>
    <name type="common">Mud crab</name>
    <dbReference type="NCBI Taxonomy" id="85552"/>
    <lineage>
        <taxon>Eukaryota</taxon>
        <taxon>Metazoa</taxon>
        <taxon>Ecdysozoa</taxon>
        <taxon>Arthropoda</taxon>
        <taxon>Crustacea</taxon>
        <taxon>Multicrustacea</taxon>
        <taxon>Malacostraca</taxon>
        <taxon>Eumalacostraca</taxon>
        <taxon>Eucarida</taxon>
        <taxon>Decapoda</taxon>
        <taxon>Pleocyemata</taxon>
        <taxon>Brachyura</taxon>
        <taxon>Eubrachyura</taxon>
        <taxon>Portunoidea</taxon>
        <taxon>Portunidae</taxon>
        <taxon>Portuninae</taxon>
        <taxon>Scylla</taxon>
    </lineage>
</organism>
<dbReference type="InterPro" id="IPR002241">
    <property type="entry name" value="Glyco_hydro_27"/>
</dbReference>
<evidence type="ECO:0000256" key="4">
    <source>
        <dbReference type="ARBA" id="ARBA00011738"/>
    </source>
</evidence>
<keyword evidence="12 13" id="KW-0326">Glycosidase</keyword>
<keyword evidence="11" id="KW-0458">Lysosome</keyword>
<evidence type="ECO:0000256" key="12">
    <source>
        <dbReference type="ARBA" id="ARBA00023295"/>
    </source>
</evidence>
<dbReference type="SUPFAM" id="SSF51445">
    <property type="entry name" value="(Trans)glycosidases"/>
    <property type="match status" value="1"/>
</dbReference>
<dbReference type="Pfam" id="PF17801">
    <property type="entry name" value="Melibiase_C"/>
    <property type="match status" value="1"/>
</dbReference>
<dbReference type="PRINTS" id="PR00740">
    <property type="entry name" value="GLHYDRLASE27"/>
</dbReference>
<dbReference type="InterPro" id="IPR041233">
    <property type="entry name" value="Melibiase_C"/>
</dbReference>
<dbReference type="GO" id="GO:0019377">
    <property type="term" value="P:glycolipid catabolic process"/>
    <property type="evidence" value="ECO:0007669"/>
    <property type="project" value="UniProtKB-ARBA"/>
</dbReference>
<dbReference type="EMBL" id="JARAKH010000030">
    <property type="protein sequence ID" value="KAK8386669.1"/>
    <property type="molecule type" value="Genomic_DNA"/>
</dbReference>
<keyword evidence="9 13" id="KW-1015">Disulfide bond</keyword>
<dbReference type="GO" id="GO:0005764">
    <property type="term" value="C:lysosome"/>
    <property type="evidence" value="ECO:0007669"/>
    <property type="project" value="UniProtKB-SubCell"/>
</dbReference>
<comment type="similarity">
    <text evidence="3 13">Belongs to the glycosyl hydrolase 27 family.</text>
</comment>
<evidence type="ECO:0000313" key="16">
    <source>
        <dbReference type="EMBL" id="KAK8386669.1"/>
    </source>
</evidence>
<dbReference type="InterPro" id="IPR017853">
    <property type="entry name" value="GH"/>
</dbReference>
<evidence type="ECO:0000259" key="15">
    <source>
        <dbReference type="Pfam" id="PF17801"/>
    </source>
</evidence>
<accession>A0AAW0TGC2</accession>
<sequence>MKLLAVVLVAAAWAGFGSALDNGLALTPPMGWLAWERFRCNTDCVNDSYNCISQNLFMQMAELMADEGYLNAGYDMISLDDCWLAHERDQQGRLQPDPNRFPSGIPALANFVHSKGLKFGIYEDLGTKTCAGYPGVLNHLETDANTFAEWGVDYIKLDGCYSSHEQMDEGYPEFGMHLNNTKRPIVYSCSWPAYQNDPNYTAIIKTCNLWRNFNDIADSWTSVTTIIDHYGDNQDALAPLAGPGHWNDPDMLIIGNFGLSYDQAKTQMAIWSILAAPLIMSVDLRDIRPEFKFILQNHRVIAIDQDPLGIQGRRLKKSGSIEFWLRPVTPVDNDNHSYAVAILNRGDSTPTRVSFTLKELGMTSAKGYWVEDLFEEVVGISLMPSDPLTVSVNPSGVVMLKCSLLK</sequence>
<feature type="domain" description="Alpha galactosidase C-terminal" evidence="15">
    <location>
        <begin position="319"/>
        <end position="401"/>
    </location>
</feature>
<keyword evidence="17" id="KW-1185">Reference proteome</keyword>
<dbReference type="InterPro" id="IPR013780">
    <property type="entry name" value="Glyco_hydro_b"/>
</dbReference>
<gene>
    <name evidence="16" type="ORF">O3P69_017848</name>
</gene>
<evidence type="ECO:0000256" key="5">
    <source>
        <dbReference type="ARBA" id="ARBA00012755"/>
    </source>
</evidence>
<dbReference type="Gene3D" id="3.20.20.70">
    <property type="entry name" value="Aldolase class I"/>
    <property type="match status" value="1"/>
</dbReference>
<comment type="caution">
    <text evidence="16">The sequence shown here is derived from an EMBL/GenBank/DDBJ whole genome shotgun (WGS) entry which is preliminary data.</text>
</comment>
<dbReference type="FunFam" id="3.20.20.70:FF:000070">
    <property type="entry name" value="Alpha-galactosidase"/>
    <property type="match status" value="1"/>
</dbReference>
<dbReference type="GO" id="GO:0016139">
    <property type="term" value="P:glycoside catabolic process"/>
    <property type="evidence" value="ECO:0007669"/>
    <property type="project" value="TreeGrafter"/>
</dbReference>
<name>A0AAW0TGC2_SCYPA</name>
<dbReference type="GO" id="GO:0004557">
    <property type="term" value="F:alpha-galactosidase activity"/>
    <property type="evidence" value="ECO:0007669"/>
    <property type="project" value="TreeGrafter"/>
</dbReference>
<comment type="subunit">
    <text evidence="4 13">Homodimer.</text>
</comment>
<dbReference type="GO" id="GO:0016020">
    <property type="term" value="C:membrane"/>
    <property type="evidence" value="ECO:0007669"/>
    <property type="project" value="GOC"/>
</dbReference>
<keyword evidence="8" id="KW-0443">Lipid metabolism</keyword>
<keyword evidence="6 14" id="KW-0732">Signal</keyword>
<protein>
    <recommendedName>
        <fullName evidence="5 13">Alpha-galactosidase</fullName>
        <ecNumber evidence="13">3.2.1.-</ecNumber>
    </recommendedName>
</protein>
<evidence type="ECO:0000256" key="7">
    <source>
        <dbReference type="ARBA" id="ARBA00022801"/>
    </source>
</evidence>
<dbReference type="PROSITE" id="PS00512">
    <property type="entry name" value="ALPHA_GALACTOSIDASE"/>
    <property type="match status" value="1"/>
</dbReference>
<reference evidence="16 17" key="1">
    <citation type="submission" date="2023-03" db="EMBL/GenBank/DDBJ databases">
        <title>High-quality genome of Scylla paramamosain provides insights in environmental adaptation.</title>
        <authorList>
            <person name="Zhang L."/>
        </authorList>
    </citation>
    <scope>NUCLEOTIDE SEQUENCE [LARGE SCALE GENOMIC DNA]</scope>
    <source>
        <strain evidence="16">LZ_2023a</strain>
        <tissue evidence="16">Muscle</tissue>
    </source>
</reference>
<evidence type="ECO:0000256" key="10">
    <source>
        <dbReference type="ARBA" id="ARBA00023180"/>
    </source>
</evidence>
<evidence type="ECO:0000256" key="2">
    <source>
        <dbReference type="ARBA" id="ARBA00004371"/>
    </source>
</evidence>
<dbReference type="EMBL" id="JARAKH010000030">
    <property type="protein sequence ID" value="KAK8386668.1"/>
    <property type="molecule type" value="Genomic_DNA"/>
</dbReference>
<evidence type="ECO:0000256" key="8">
    <source>
        <dbReference type="ARBA" id="ARBA00023098"/>
    </source>
</evidence>
<evidence type="ECO:0000256" key="11">
    <source>
        <dbReference type="ARBA" id="ARBA00023228"/>
    </source>
</evidence>
<keyword evidence="10" id="KW-0325">Glycoprotein</keyword>
<evidence type="ECO:0000313" key="17">
    <source>
        <dbReference type="Proteomes" id="UP001487740"/>
    </source>
</evidence>
<comment type="catalytic activity">
    <reaction evidence="1">
        <text>Hydrolysis of terminal, non-reducing alpha-D-galactose residues in alpha-D-galactosides, including galactose oligosaccharides, galactomannans and galactolipids.</text>
        <dbReference type="EC" id="3.2.1.22"/>
    </reaction>
</comment>
<evidence type="ECO:0000256" key="14">
    <source>
        <dbReference type="SAM" id="SignalP"/>
    </source>
</evidence>
<dbReference type="Gene3D" id="2.60.40.1180">
    <property type="entry name" value="Golgi alpha-mannosidase II"/>
    <property type="match status" value="1"/>
</dbReference>
<feature type="chain" id="PRO_5044717013" description="Alpha-galactosidase" evidence="14">
    <location>
        <begin position="20"/>
        <end position="406"/>
    </location>
</feature>
<dbReference type="PANTHER" id="PTHR11452:SF83">
    <property type="entry name" value="ALPHA-GALACTOSIDASE"/>
    <property type="match status" value="1"/>
</dbReference>
<feature type="signal peptide" evidence="14">
    <location>
        <begin position="1"/>
        <end position="19"/>
    </location>
</feature>
<dbReference type="SUPFAM" id="SSF51011">
    <property type="entry name" value="Glycosyl hydrolase domain"/>
    <property type="match status" value="1"/>
</dbReference>
<dbReference type="Proteomes" id="UP001487740">
    <property type="component" value="Unassembled WGS sequence"/>
</dbReference>
<evidence type="ECO:0000256" key="3">
    <source>
        <dbReference type="ARBA" id="ARBA00009743"/>
    </source>
</evidence>
<dbReference type="InterPro" id="IPR000111">
    <property type="entry name" value="Glyco_hydro_27/36_CS"/>
</dbReference>
<dbReference type="GO" id="GO:0009311">
    <property type="term" value="P:oligosaccharide metabolic process"/>
    <property type="evidence" value="ECO:0007669"/>
    <property type="project" value="TreeGrafter"/>
</dbReference>
<dbReference type="EC" id="3.2.1.-" evidence="13"/>
<keyword evidence="7 13" id="KW-0378">Hydrolase</keyword>
<evidence type="ECO:0000256" key="9">
    <source>
        <dbReference type="ARBA" id="ARBA00023157"/>
    </source>
</evidence>
<dbReference type="PANTHER" id="PTHR11452">
    <property type="entry name" value="ALPHA-GALACTOSIDASE/ALPHA-N-ACETYLGALACTOSAMINIDASE"/>
    <property type="match status" value="1"/>
</dbReference>
<comment type="subcellular location">
    <subcellularLocation>
        <location evidence="2">Lysosome</location>
    </subcellularLocation>
</comment>
<dbReference type="InterPro" id="IPR013785">
    <property type="entry name" value="Aldolase_TIM"/>
</dbReference>
<dbReference type="CDD" id="cd14792">
    <property type="entry name" value="GH27"/>
    <property type="match status" value="1"/>
</dbReference>
<evidence type="ECO:0000256" key="13">
    <source>
        <dbReference type="RuleBase" id="RU361168"/>
    </source>
</evidence>
<dbReference type="Pfam" id="PF16499">
    <property type="entry name" value="Melibiase_2"/>
    <property type="match status" value="1"/>
</dbReference>
<dbReference type="AlphaFoldDB" id="A0AAW0TGC2"/>